<dbReference type="Proteomes" id="UP000703269">
    <property type="component" value="Unassembled WGS sequence"/>
</dbReference>
<keyword evidence="3" id="KW-1185">Reference proteome</keyword>
<reference evidence="2 3" key="1">
    <citation type="submission" date="2021-08" db="EMBL/GenBank/DDBJ databases">
        <title>Draft Genome Sequence of Phanerochaete sordida strain YK-624.</title>
        <authorList>
            <person name="Mori T."/>
            <person name="Dohra H."/>
            <person name="Suzuki T."/>
            <person name="Kawagishi H."/>
            <person name="Hirai H."/>
        </authorList>
    </citation>
    <scope>NUCLEOTIDE SEQUENCE [LARGE SCALE GENOMIC DNA]</scope>
    <source>
        <strain evidence="2 3">YK-624</strain>
    </source>
</reference>
<proteinExistence type="predicted"/>
<evidence type="ECO:0008006" key="4">
    <source>
        <dbReference type="Google" id="ProtNLM"/>
    </source>
</evidence>
<organism evidence="2 3">
    <name type="scientific">Phanerochaete sordida</name>
    <dbReference type="NCBI Taxonomy" id="48140"/>
    <lineage>
        <taxon>Eukaryota</taxon>
        <taxon>Fungi</taxon>
        <taxon>Dikarya</taxon>
        <taxon>Basidiomycota</taxon>
        <taxon>Agaricomycotina</taxon>
        <taxon>Agaricomycetes</taxon>
        <taxon>Polyporales</taxon>
        <taxon>Phanerochaetaceae</taxon>
        <taxon>Phanerochaete</taxon>
    </lineage>
</organism>
<comment type="caution">
    <text evidence="2">The sequence shown here is derived from an EMBL/GenBank/DDBJ whole genome shotgun (WGS) entry which is preliminary data.</text>
</comment>
<evidence type="ECO:0000313" key="3">
    <source>
        <dbReference type="Proteomes" id="UP000703269"/>
    </source>
</evidence>
<dbReference type="EMBL" id="BPQB01000118">
    <property type="protein sequence ID" value="GJE99753.1"/>
    <property type="molecule type" value="Genomic_DNA"/>
</dbReference>
<protein>
    <recommendedName>
        <fullName evidence="4">BTB domain-containing protein</fullName>
    </recommendedName>
</protein>
<dbReference type="OrthoDB" id="2757430at2759"/>
<accession>A0A9P3GQ10</accession>
<sequence length="189" mass="20994">MSRRSQTQAGIPDDGTAQKRAKIEPPEDQPANFAHPAERAEDTLGPRCEDLWWYDGSVIVVTAKLVFKLHASILQRHSCRFAELLDEARVSEGPVEVLGGCRVLRVDDKGDHLAELLRVLYDGGRGGFFDWKKPIAFENLRRVTLLAVKYKARGAQEPSAQPDDGGGGVGSVGLRLFWRTRLGRQIFAK</sequence>
<feature type="region of interest" description="Disordered" evidence="1">
    <location>
        <begin position="1"/>
        <end position="34"/>
    </location>
</feature>
<evidence type="ECO:0000256" key="1">
    <source>
        <dbReference type="SAM" id="MobiDB-lite"/>
    </source>
</evidence>
<dbReference type="AlphaFoldDB" id="A0A9P3GQ10"/>
<gene>
    <name evidence="2" type="ORF">PsYK624_160240</name>
</gene>
<evidence type="ECO:0000313" key="2">
    <source>
        <dbReference type="EMBL" id="GJE99753.1"/>
    </source>
</evidence>
<name>A0A9P3GQ10_9APHY</name>